<dbReference type="GO" id="GO:0005886">
    <property type="term" value="C:plasma membrane"/>
    <property type="evidence" value="ECO:0007669"/>
    <property type="project" value="UniProtKB-SubCell"/>
</dbReference>
<feature type="domain" description="VTT" evidence="9">
    <location>
        <begin position="50"/>
        <end position="177"/>
    </location>
</feature>
<keyword evidence="5 7" id="KW-1133">Transmembrane helix</keyword>
<dbReference type="OrthoDB" id="9813426at2"/>
<reference evidence="10 11" key="1">
    <citation type="journal article" date="2013" name="Biodegradation">
        <title>Quantitative proteomic analysis of ibuprofen-degrading Patulibacter sp. strain I11.</title>
        <authorList>
            <person name="Almeida B."/>
            <person name="Kjeldal H."/>
            <person name="Lolas I."/>
            <person name="Knudsen A.D."/>
            <person name="Carvalho G."/>
            <person name="Nielsen K.L."/>
            <person name="Barreto Crespo M.T."/>
            <person name="Stensballe A."/>
            <person name="Nielsen J.L."/>
        </authorList>
    </citation>
    <scope>NUCLEOTIDE SEQUENCE [LARGE SCALE GENOMIC DNA]</scope>
    <source>
        <strain evidence="10 11">I11</strain>
    </source>
</reference>
<feature type="transmembrane region" description="Helical" evidence="7">
    <location>
        <begin position="29"/>
        <end position="51"/>
    </location>
</feature>
<dbReference type="InterPro" id="IPR032818">
    <property type="entry name" value="DedA-like"/>
</dbReference>
<evidence type="ECO:0000313" key="10">
    <source>
        <dbReference type="EMBL" id="EHN11694.1"/>
    </source>
</evidence>
<keyword evidence="11" id="KW-1185">Reference proteome</keyword>
<comment type="similarity">
    <text evidence="2 7">Belongs to the DedA family.</text>
</comment>
<feature type="transmembrane region" description="Helical" evidence="7">
    <location>
        <begin position="72"/>
        <end position="91"/>
    </location>
</feature>
<feature type="transmembrane region" description="Helical" evidence="7">
    <location>
        <begin position="195"/>
        <end position="212"/>
    </location>
</feature>
<name>H0E3Q2_9ACTN</name>
<proteinExistence type="inferred from homology"/>
<evidence type="ECO:0000256" key="6">
    <source>
        <dbReference type="ARBA" id="ARBA00023136"/>
    </source>
</evidence>
<keyword evidence="4 7" id="KW-0812">Transmembrane</keyword>
<dbReference type="Pfam" id="PF09335">
    <property type="entry name" value="VTT_dom"/>
    <property type="match status" value="1"/>
</dbReference>
<feature type="transmembrane region" description="Helical" evidence="7">
    <location>
        <begin position="157"/>
        <end position="183"/>
    </location>
</feature>
<comment type="caution">
    <text evidence="10">The sequence shown here is derived from an EMBL/GenBank/DDBJ whole genome shotgun (WGS) entry which is preliminary data.</text>
</comment>
<feature type="compositionally biased region" description="Low complexity" evidence="8">
    <location>
        <begin position="227"/>
        <end position="256"/>
    </location>
</feature>
<comment type="subcellular location">
    <subcellularLocation>
        <location evidence="1 7">Cell membrane</location>
        <topology evidence="1 7">Multi-pass membrane protein</topology>
    </subcellularLocation>
</comment>
<dbReference type="AlphaFoldDB" id="H0E3Q2"/>
<evidence type="ECO:0000256" key="5">
    <source>
        <dbReference type="ARBA" id="ARBA00022989"/>
    </source>
</evidence>
<gene>
    <name evidence="10" type="ORF">PAI11_14260</name>
</gene>
<dbReference type="Proteomes" id="UP000005143">
    <property type="component" value="Unassembled WGS sequence"/>
</dbReference>
<sequence length="263" mass="28066">MLTHLLADISTPLALMPEWLSPRHIFNEYGLIAILVIIFAETGLLIGFFLPGDTLLFSAGILAKLSPNGDPLWLMLVAIPIAAIAGNLVGYEIGNRAGPALFTRENSKLFRKEHLTRSHLFFEKYGPLTIFLARFVPIVRTFAAVVAGAVSMDRRLFLIWSILGAIAWCTGLVLIGYLAASILPESTATWIEGHIDLLIIGVVVITIASVVFETVHQGRKHKPAAMAGAGSDAAAPAPTAPTAPADVPAEPVAVEPTGDRTSD</sequence>
<evidence type="ECO:0000256" key="7">
    <source>
        <dbReference type="RuleBase" id="RU367016"/>
    </source>
</evidence>
<accession>H0E3Q2</accession>
<evidence type="ECO:0000256" key="1">
    <source>
        <dbReference type="ARBA" id="ARBA00004651"/>
    </source>
</evidence>
<keyword evidence="3 7" id="KW-1003">Cell membrane</keyword>
<evidence type="ECO:0000313" key="11">
    <source>
        <dbReference type="Proteomes" id="UP000005143"/>
    </source>
</evidence>
<dbReference type="PANTHER" id="PTHR30353:SF0">
    <property type="entry name" value="TRANSMEMBRANE PROTEIN"/>
    <property type="match status" value="1"/>
</dbReference>
<dbReference type="PATRIC" id="fig|1097667.3.peg.1416"/>
<evidence type="ECO:0000256" key="8">
    <source>
        <dbReference type="SAM" id="MobiDB-lite"/>
    </source>
</evidence>
<dbReference type="EMBL" id="AGUD01000078">
    <property type="protein sequence ID" value="EHN11694.1"/>
    <property type="molecule type" value="Genomic_DNA"/>
</dbReference>
<feature type="region of interest" description="Disordered" evidence="8">
    <location>
        <begin position="227"/>
        <end position="263"/>
    </location>
</feature>
<evidence type="ECO:0000256" key="2">
    <source>
        <dbReference type="ARBA" id="ARBA00010792"/>
    </source>
</evidence>
<evidence type="ECO:0000256" key="4">
    <source>
        <dbReference type="ARBA" id="ARBA00022692"/>
    </source>
</evidence>
<feature type="transmembrane region" description="Helical" evidence="7">
    <location>
        <begin position="128"/>
        <end position="150"/>
    </location>
</feature>
<protein>
    <submittedName>
        <fullName evidence="10">DedA protein</fullName>
    </submittedName>
</protein>
<keyword evidence="6 7" id="KW-0472">Membrane</keyword>
<dbReference type="InterPro" id="IPR032816">
    <property type="entry name" value="VTT_dom"/>
</dbReference>
<dbReference type="PANTHER" id="PTHR30353">
    <property type="entry name" value="INNER MEMBRANE PROTEIN DEDA-RELATED"/>
    <property type="match status" value="1"/>
</dbReference>
<dbReference type="RefSeq" id="WP_007572544.1">
    <property type="nucleotide sequence ID" value="NZ_AGUD01000078.1"/>
</dbReference>
<organism evidence="10 11">
    <name type="scientific">Patulibacter medicamentivorans</name>
    <dbReference type="NCBI Taxonomy" id="1097667"/>
    <lineage>
        <taxon>Bacteria</taxon>
        <taxon>Bacillati</taxon>
        <taxon>Actinomycetota</taxon>
        <taxon>Thermoleophilia</taxon>
        <taxon>Solirubrobacterales</taxon>
        <taxon>Patulibacteraceae</taxon>
        <taxon>Patulibacter</taxon>
    </lineage>
</organism>
<evidence type="ECO:0000259" key="9">
    <source>
        <dbReference type="Pfam" id="PF09335"/>
    </source>
</evidence>
<evidence type="ECO:0000256" key="3">
    <source>
        <dbReference type="ARBA" id="ARBA00022475"/>
    </source>
</evidence>